<organism evidence="1 2">
    <name type="scientific">Kwoniella europaea PYCC6329</name>
    <dbReference type="NCBI Taxonomy" id="1423913"/>
    <lineage>
        <taxon>Eukaryota</taxon>
        <taxon>Fungi</taxon>
        <taxon>Dikarya</taxon>
        <taxon>Basidiomycota</taxon>
        <taxon>Agaricomycotina</taxon>
        <taxon>Tremellomycetes</taxon>
        <taxon>Tremellales</taxon>
        <taxon>Cryptococcaceae</taxon>
        <taxon>Kwoniella</taxon>
    </lineage>
</organism>
<dbReference type="Proteomes" id="UP001358614">
    <property type="component" value="Chromosome 2"/>
</dbReference>
<evidence type="ECO:0000313" key="1">
    <source>
        <dbReference type="EMBL" id="WWD09410.1"/>
    </source>
</evidence>
<name>A0AAX4KSL9_9TREE</name>
<sequence>MSSSDIRSGLNDLPDDFISISYEFTEEGQLRTDVSAWVKTGTRHAPSNDRSAIDQTFKLARSKRVNTLDHSIQSGFAQLASDPTKSWEDVNSVIPAKLDEMVKSVDTRQGKVTGVRLTSPSDLAQFKARGGYIDISRNV</sequence>
<dbReference type="GeneID" id="91106335"/>
<dbReference type="RefSeq" id="XP_066087377.1">
    <property type="nucleotide sequence ID" value="XM_066231280.1"/>
</dbReference>
<protein>
    <submittedName>
        <fullName evidence="1">Uncharacterized protein</fullName>
    </submittedName>
</protein>
<evidence type="ECO:0000313" key="2">
    <source>
        <dbReference type="Proteomes" id="UP001358614"/>
    </source>
</evidence>
<gene>
    <name evidence="1" type="ORF">V865_007534</name>
</gene>
<keyword evidence="2" id="KW-1185">Reference proteome</keyword>
<dbReference type="EMBL" id="CP144090">
    <property type="protein sequence ID" value="WWD09410.1"/>
    <property type="molecule type" value="Genomic_DNA"/>
</dbReference>
<accession>A0AAX4KSL9</accession>
<dbReference type="AlphaFoldDB" id="A0AAX4KSL9"/>
<proteinExistence type="predicted"/>
<dbReference type="KEGG" id="ker:91106335"/>
<reference evidence="1 2" key="1">
    <citation type="submission" date="2024-01" db="EMBL/GenBank/DDBJ databases">
        <title>Comparative genomics of Cryptococcus and Kwoniella reveals pathogenesis evolution and contrasting modes of karyotype evolution via chromosome fusion or intercentromeric recombination.</title>
        <authorList>
            <person name="Coelho M.A."/>
            <person name="David-Palma M."/>
            <person name="Shea T."/>
            <person name="Bowers K."/>
            <person name="McGinley-Smith S."/>
            <person name="Mohammad A.W."/>
            <person name="Gnirke A."/>
            <person name="Yurkov A.M."/>
            <person name="Nowrousian M."/>
            <person name="Sun S."/>
            <person name="Cuomo C.A."/>
            <person name="Heitman J."/>
        </authorList>
    </citation>
    <scope>NUCLEOTIDE SEQUENCE [LARGE SCALE GENOMIC DNA]</scope>
    <source>
        <strain evidence="1 2">PYCC6329</strain>
    </source>
</reference>